<proteinExistence type="predicted"/>
<dbReference type="AlphaFoldDB" id="A0DW94"/>
<dbReference type="InParanoid" id="A0DW94"/>
<name>A0DW94_PARTE</name>
<dbReference type="OrthoDB" id="285640at2759"/>
<keyword evidence="2" id="KW-1185">Reference proteome</keyword>
<sequence length="157" mass="18053">MGQISCFQGNELTEFNVLLLGPSGSGKTRIVTEKTLGPTISNEKFNFIELQKHLIKLNDNHGLNFYDTPGILSLFKQCLNQDIIQSVDIIACFPNSEQYKDYIKELLQNNTKLFKQIPFYDIPGDLDSKEIRNKIYLFILSQSKRKSKKPSYNQEIV</sequence>
<evidence type="ECO:0000313" key="2">
    <source>
        <dbReference type="Proteomes" id="UP000000600"/>
    </source>
</evidence>
<dbReference type="RefSeq" id="XP_001454708.1">
    <property type="nucleotide sequence ID" value="XM_001454671.1"/>
</dbReference>
<dbReference type="Gene3D" id="3.40.50.300">
    <property type="entry name" value="P-loop containing nucleotide triphosphate hydrolases"/>
    <property type="match status" value="1"/>
</dbReference>
<dbReference type="Proteomes" id="UP000000600">
    <property type="component" value="Unassembled WGS sequence"/>
</dbReference>
<dbReference type="OMA" id="CFQANEL"/>
<protein>
    <submittedName>
        <fullName evidence="1">Uncharacterized protein</fullName>
    </submittedName>
</protein>
<dbReference type="KEGG" id="ptm:GSPATT00020952001"/>
<dbReference type="GeneID" id="5040496"/>
<dbReference type="SUPFAM" id="SSF52540">
    <property type="entry name" value="P-loop containing nucleoside triphosphate hydrolases"/>
    <property type="match status" value="1"/>
</dbReference>
<gene>
    <name evidence="1" type="ORF">GSPATT00020952001</name>
</gene>
<reference evidence="1 2" key="1">
    <citation type="journal article" date="2006" name="Nature">
        <title>Global trends of whole-genome duplications revealed by the ciliate Paramecium tetraurelia.</title>
        <authorList>
            <consortium name="Genoscope"/>
            <person name="Aury J.-M."/>
            <person name="Jaillon O."/>
            <person name="Duret L."/>
            <person name="Noel B."/>
            <person name="Jubin C."/>
            <person name="Porcel B.M."/>
            <person name="Segurens B."/>
            <person name="Daubin V."/>
            <person name="Anthouard V."/>
            <person name="Aiach N."/>
            <person name="Arnaiz O."/>
            <person name="Billaut A."/>
            <person name="Beisson J."/>
            <person name="Blanc I."/>
            <person name="Bouhouche K."/>
            <person name="Camara F."/>
            <person name="Duharcourt S."/>
            <person name="Guigo R."/>
            <person name="Gogendeau D."/>
            <person name="Katinka M."/>
            <person name="Keller A.-M."/>
            <person name="Kissmehl R."/>
            <person name="Klotz C."/>
            <person name="Koll F."/>
            <person name="Le Moue A."/>
            <person name="Lepere C."/>
            <person name="Malinsky S."/>
            <person name="Nowacki M."/>
            <person name="Nowak J.K."/>
            <person name="Plattner H."/>
            <person name="Poulain J."/>
            <person name="Ruiz F."/>
            <person name="Serrano V."/>
            <person name="Zagulski M."/>
            <person name="Dessen P."/>
            <person name="Betermier M."/>
            <person name="Weissenbach J."/>
            <person name="Scarpelli C."/>
            <person name="Schachter V."/>
            <person name="Sperling L."/>
            <person name="Meyer E."/>
            <person name="Cohen J."/>
            <person name="Wincker P."/>
        </authorList>
    </citation>
    <scope>NUCLEOTIDE SEQUENCE [LARGE SCALE GENOMIC DNA]</scope>
    <source>
        <strain evidence="1 2">Stock d4-2</strain>
    </source>
</reference>
<evidence type="ECO:0000313" key="1">
    <source>
        <dbReference type="EMBL" id="CAK87311.1"/>
    </source>
</evidence>
<dbReference type="EMBL" id="CT868618">
    <property type="protein sequence ID" value="CAK87311.1"/>
    <property type="molecule type" value="Genomic_DNA"/>
</dbReference>
<organism evidence="1 2">
    <name type="scientific">Paramecium tetraurelia</name>
    <dbReference type="NCBI Taxonomy" id="5888"/>
    <lineage>
        <taxon>Eukaryota</taxon>
        <taxon>Sar</taxon>
        <taxon>Alveolata</taxon>
        <taxon>Ciliophora</taxon>
        <taxon>Intramacronucleata</taxon>
        <taxon>Oligohymenophorea</taxon>
        <taxon>Peniculida</taxon>
        <taxon>Parameciidae</taxon>
        <taxon>Paramecium</taxon>
    </lineage>
</organism>
<dbReference type="HOGENOM" id="CLU_1753256_0_0_1"/>
<accession>A0DW94</accession>
<dbReference type="InterPro" id="IPR027417">
    <property type="entry name" value="P-loop_NTPase"/>
</dbReference>